<dbReference type="AlphaFoldDB" id="A0ABC8RFI9"/>
<dbReference type="InterPro" id="IPR033370">
    <property type="entry name" value="COG1"/>
</dbReference>
<evidence type="ECO:0000256" key="2">
    <source>
        <dbReference type="ARBA" id="ARBA00006653"/>
    </source>
</evidence>
<evidence type="ECO:0000256" key="1">
    <source>
        <dbReference type="ARBA" id="ARBA00004395"/>
    </source>
</evidence>
<comment type="subcellular location">
    <subcellularLocation>
        <location evidence="1">Golgi apparatus membrane</location>
        <topology evidence="1">Peripheral membrane protein</topology>
    </subcellularLocation>
</comment>
<dbReference type="PANTHER" id="PTHR31658:SF0">
    <property type="entry name" value="CONSERVED OLIGOMERIC GOLGI COMPLEX SUBUNIT 1"/>
    <property type="match status" value="1"/>
</dbReference>
<protein>
    <recommendedName>
        <fullName evidence="3">Conserved oligomeric Golgi complex subunit 1</fullName>
    </recommendedName>
</protein>
<accession>A0ABC8RFI9</accession>
<dbReference type="GO" id="GO:0015031">
    <property type="term" value="P:protein transport"/>
    <property type="evidence" value="ECO:0007669"/>
    <property type="project" value="UniProtKB-KW"/>
</dbReference>
<evidence type="ECO:0000256" key="5">
    <source>
        <dbReference type="ARBA" id="ARBA00022927"/>
    </source>
</evidence>
<evidence type="ECO:0000313" key="9">
    <source>
        <dbReference type="Proteomes" id="UP001642360"/>
    </source>
</evidence>
<keyword evidence="9" id="KW-1185">Reference proteome</keyword>
<evidence type="ECO:0000256" key="6">
    <source>
        <dbReference type="ARBA" id="ARBA00023034"/>
    </source>
</evidence>
<keyword evidence="7" id="KW-0472">Membrane</keyword>
<evidence type="ECO:0000313" key="8">
    <source>
        <dbReference type="EMBL" id="CAK9142320.1"/>
    </source>
</evidence>
<dbReference type="EMBL" id="CAUOFW020001222">
    <property type="protein sequence ID" value="CAK9142320.1"/>
    <property type="molecule type" value="Genomic_DNA"/>
</dbReference>
<reference evidence="8 9" key="1">
    <citation type="submission" date="2024-02" db="EMBL/GenBank/DDBJ databases">
        <authorList>
            <person name="Vignale AGUSTIN F."/>
            <person name="Sosa J E."/>
            <person name="Modenutti C."/>
        </authorList>
    </citation>
    <scope>NUCLEOTIDE SEQUENCE [LARGE SCALE GENOMIC DNA]</scope>
</reference>
<dbReference type="Proteomes" id="UP001642360">
    <property type="component" value="Unassembled WGS sequence"/>
</dbReference>
<keyword evidence="4" id="KW-0813">Transport</keyword>
<evidence type="ECO:0000256" key="7">
    <source>
        <dbReference type="ARBA" id="ARBA00023136"/>
    </source>
</evidence>
<dbReference type="GO" id="GO:0000139">
    <property type="term" value="C:Golgi membrane"/>
    <property type="evidence" value="ECO:0007669"/>
    <property type="project" value="UniProtKB-SubCell"/>
</dbReference>
<evidence type="ECO:0000256" key="4">
    <source>
        <dbReference type="ARBA" id="ARBA00022448"/>
    </source>
</evidence>
<gene>
    <name evidence="8" type="ORF">ILEXP_LOCUS10003</name>
</gene>
<evidence type="ECO:0000256" key="3">
    <source>
        <dbReference type="ARBA" id="ARBA00020978"/>
    </source>
</evidence>
<keyword evidence="6" id="KW-0333">Golgi apparatus</keyword>
<proteinExistence type="inferred from homology"/>
<sequence>MNHRDNNSPVPSSPRVMVGCSQLVIGIYGDFLSDEEAYGSQVSENGVLQVLLDIRFAADVLSGGDFSGSEELSKVLKVKSTFRQKHDLHKAKSANRELIDGLVNRLSQRLDPIDWLTYEPYLWENERQSYLRHSVLFGFFVQLNRLYTDTMQKLPTNPESNIMRCSTVPRFKYLPISAPALSLRETTKASISTSVEDVSSRRSWKSYAHEDLSPKIDMDDNPSFGMATPFLKSFMQVRFLSLVG</sequence>
<organism evidence="8 9">
    <name type="scientific">Ilex paraguariensis</name>
    <name type="common">yerba mate</name>
    <dbReference type="NCBI Taxonomy" id="185542"/>
    <lineage>
        <taxon>Eukaryota</taxon>
        <taxon>Viridiplantae</taxon>
        <taxon>Streptophyta</taxon>
        <taxon>Embryophyta</taxon>
        <taxon>Tracheophyta</taxon>
        <taxon>Spermatophyta</taxon>
        <taxon>Magnoliopsida</taxon>
        <taxon>eudicotyledons</taxon>
        <taxon>Gunneridae</taxon>
        <taxon>Pentapetalae</taxon>
        <taxon>asterids</taxon>
        <taxon>campanulids</taxon>
        <taxon>Aquifoliales</taxon>
        <taxon>Aquifoliaceae</taxon>
        <taxon>Ilex</taxon>
    </lineage>
</organism>
<name>A0ABC8RFI9_9AQUA</name>
<dbReference type="PANTHER" id="PTHR31658">
    <property type="entry name" value="CONSERVED OLIGOMERIC GOLGI COMPLEX SUBUNIT 1"/>
    <property type="match status" value="1"/>
</dbReference>
<comment type="similarity">
    <text evidence="2">Belongs to the COG1 family.</text>
</comment>
<comment type="caution">
    <text evidence="8">The sequence shown here is derived from an EMBL/GenBank/DDBJ whole genome shotgun (WGS) entry which is preliminary data.</text>
</comment>
<keyword evidence="5" id="KW-0653">Protein transport</keyword>